<evidence type="ECO:0000313" key="6">
    <source>
        <dbReference type="EMBL" id="ASU22630.1"/>
    </source>
</evidence>
<evidence type="ECO:0000256" key="2">
    <source>
        <dbReference type="ARBA" id="ARBA00017260"/>
    </source>
</evidence>
<dbReference type="Pfam" id="PF01627">
    <property type="entry name" value="Hpt"/>
    <property type="match status" value="1"/>
</dbReference>
<dbReference type="InterPro" id="IPR036641">
    <property type="entry name" value="HPT_dom_sf"/>
</dbReference>
<proteinExistence type="predicted"/>
<dbReference type="NCBIfam" id="NF041948">
    <property type="entry name" value="Phrelay_LuxU_Vib"/>
    <property type="match status" value="1"/>
</dbReference>
<dbReference type="KEGG" id="vqi:CCZ37_08485"/>
<dbReference type="Gene3D" id="1.20.120.160">
    <property type="entry name" value="HPT domain"/>
    <property type="match status" value="1"/>
</dbReference>
<dbReference type="InterPro" id="IPR053403">
    <property type="entry name" value="QS_phosphorelay_intermediate"/>
</dbReference>
<dbReference type="EMBL" id="CP022741">
    <property type="protein sequence ID" value="ASU22630.1"/>
    <property type="molecule type" value="Genomic_DNA"/>
</dbReference>
<keyword evidence="7" id="KW-1185">Reference proteome</keyword>
<dbReference type="GO" id="GO:0000160">
    <property type="term" value="P:phosphorelay signal transduction system"/>
    <property type="evidence" value="ECO:0007669"/>
    <property type="project" value="UniProtKB-KW"/>
</dbReference>
<dbReference type="AlphaFoldDB" id="A0A223MYI7"/>
<protein>
    <recommendedName>
        <fullName evidence="2">Phosphorelay protein LuxU</fullName>
    </recommendedName>
</protein>
<organism evidence="6 7">
    <name type="scientific">Vibrio qinghaiensis</name>
    <dbReference type="NCBI Taxonomy" id="2025808"/>
    <lineage>
        <taxon>Bacteria</taxon>
        <taxon>Pseudomonadati</taxon>
        <taxon>Pseudomonadota</taxon>
        <taxon>Gammaproteobacteria</taxon>
        <taxon>Vibrionales</taxon>
        <taxon>Vibrionaceae</taxon>
        <taxon>Vibrio</taxon>
    </lineage>
</organism>
<dbReference type="Proteomes" id="UP000215148">
    <property type="component" value="Chromosome 1"/>
</dbReference>
<accession>A0A223MYI7</accession>
<feature type="domain" description="HPt" evidence="5">
    <location>
        <begin position="24"/>
        <end position="102"/>
    </location>
</feature>
<dbReference type="GO" id="GO:0004672">
    <property type="term" value="F:protein kinase activity"/>
    <property type="evidence" value="ECO:0007669"/>
    <property type="project" value="UniProtKB-ARBA"/>
</dbReference>
<evidence type="ECO:0000256" key="4">
    <source>
        <dbReference type="ARBA" id="ARBA00023012"/>
    </source>
</evidence>
<evidence type="ECO:0000256" key="3">
    <source>
        <dbReference type="ARBA" id="ARBA00022553"/>
    </source>
</evidence>
<keyword evidence="3" id="KW-0597">Phosphoprotein</keyword>
<sequence length="112" mass="12422">MELINKNKIAHLAQEIGEENVPILLDIFLSELSAYTQKLADQNLPDKIAYLKDISHALKSSAASFGADRLCAKAVDIDSKGKANCIFDEAEEVAAMRALIEETHRCYCHLMD</sequence>
<keyword evidence="4" id="KW-0902">Two-component regulatory system</keyword>
<evidence type="ECO:0000256" key="1">
    <source>
        <dbReference type="ARBA" id="ARBA00011245"/>
    </source>
</evidence>
<comment type="subunit">
    <text evidence="1">Monomer.</text>
</comment>
<name>A0A223MYI7_9VIBR</name>
<gene>
    <name evidence="6" type="ORF">CCZ37_08485</name>
</gene>
<dbReference type="RefSeq" id="WP_010320685.1">
    <property type="nucleotide sequence ID" value="NZ_CAWNHI010000001.1"/>
</dbReference>
<evidence type="ECO:0000259" key="5">
    <source>
        <dbReference type="Pfam" id="PF01627"/>
    </source>
</evidence>
<reference evidence="6 7" key="1">
    <citation type="submission" date="2017-08" db="EMBL/GenBank/DDBJ databases">
        <title>The Vibrio qinghaiensis sp.-Q67 is a luminous bacteria isolated firstly from Qinghai lake, Qinghai province, China, which has been proved to be very sensitive to detect environmental and food pollutants. Therefore, complete genome analysis of V. qinghaiensis sp.-Q67 highlights the potential application of this strain on detection of hazards in the contaminated environments.</title>
        <authorList>
            <person name="Gong L."/>
        </authorList>
    </citation>
    <scope>NUCLEOTIDE SEQUENCE [LARGE SCALE GENOMIC DNA]</scope>
    <source>
        <strain evidence="6 7">Q67</strain>
    </source>
</reference>
<evidence type="ECO:0000313" key="7">
    <source>
        <dbReference type="Proteomes" id="UP000215148"/>
    </source>
</evidence>
<dbReference type="SUPFAM" id="SSF47226">
    <property type="entry name" value="Histidine-containing phosphotransfer domain, HPT domain"/>
    <property type="match status" value="1"/>
</dbReference>
<dbReference type="InterPro" id="IPR008207">
    <property type="entry name" value="Sig_transdc_His_kin_Hpt_dom"/>
</dbReference>